<dbReference type="InterPro" id="IPR021109">
    <property type="entry name" value="Peptidase_aspartic_dom_sf"/>
</dbReference>
<protein>
    <submittedName>
        <fullName evidence="4">Aspartic proteinase-like protein 2</fullName>
    </submittedName>
</protein>
<dbReference type="InterPro" id="IPR032861">
    <property type="entry name" value="TAXi_N"/>
</dbReference>
<dbReference type="Proteomes" id="UP001327560">
    <property type="component" value="Chromosome 2"/>
</dbReference>
<evidence type="ECO:0000259" key="3">
    <source>
        <dbReference type="PROSITE" id="PS51767"/>
    </source>
</evidence>
<dbReference type="InterPro" id="IPR001461">
    <property type="entry name" value="Aspartic_peptidase_A1"/>
</dbReference>
<evidence type="ECO:0000313" key="4">
    <source>
        <dbReference type="EMBL" id="WOK97667.1"/>
    </source>
</evidence>
<dbReference type="Pfam" id="PF14543">
    <property type="entry name" value="TAXi_N"/>
    <property type="match status" value="1"/>
</dbReference>
<feature type="domain" description="Peptidase A1" evidence="3">
    <location>
        <begin position="97"/>
        <end position="182"/>
    </location>
</feature>
<dbReference type="PROSITE" id="PS51767">
    <property type="entry name" value="PEPTIDASE_A1"/>
    <property type="match status" value="1"/>
</dbReference>
<dbReference type="AlphaFoldDB" id="A0AAQ3JZ95"/>
<evidence type="ECO:0000256" key="2">
    <source>
        <dbReference type="SAM" id="SignalP"/>
    </source>
</evidence>
<dbReference type="GO" id="GO:0006508">
    <property type="term" value="P:proteolysis"/>
    <property type="evidence" value="ECO:0007669"/>
    <property type="project" value="InterPro"/>
</dbReference>
<dbReference type="EMBL" id="CP136891">
    <property type="protein sequence ID" value="WOK97667.1"/>
    <property type="molecule type" value="Genomic_DNA"/>
</dbReference>
<accession>A0AAQ3JZ95</accession>
<sequence length="182" mass="19971">MRPLPVIIRLLILLPLLGWIATAMHLATAGGGGFPFELMLERVVPARGVHLELLRARDHAGHGRFLMGSTSLLVTATAGVVDFPVDGAANPSTIDLYFTRVKLGNPAKEFFVQINIGSDILWLTCNSCTGCPTSSGLNIPLEFFDLDKSSTSTRISCFDDRCSYAVQTEVLRYESWKKARTR</sequence>
<evidence type="ECO:0000313" key="5">
    <source>
        <dbReference type="Proteomes" id="UP001327560"/>
    </source>
</evidence>
<dbReference type="PANTHER" id="PTHR13683:SF875">
    <property type="entry name" value="EUKARYOTIC ASPARTYL PROTEASE FAMILY PROTEIN"/>
    <property type="match status" value="1"/>
</dbReference>
<dbReference type="GO" id="GO:0004190">
    <property type="term" value="F:aspartic-type endopeptidase activity"/>
    <property type="evidence" value="ECO:0007669"/>
    <property type="project" value="InterPro"/>
</dbReference>
<dbReference type="Gene3D" id="2.40.70.10">
    <property type="entry name" value="Acid Proteases"/>
    <property type="match status" value="1"/>
</dbReference>
<keyword evidence="5" id="KW-1185">Reference proteome</keyword>
<feature type="chain" id="PRO_5042982905" evidence="2">
    <location>
        <begin position="24"/>
        <end position="182"/>
    </location>
</feature>
<dbReference type="SUPFAM" id="SSF50630">
    <property type="entry name" value="Acid proteases"/>
    <property type="match status" value="1"/>
</dbReference>
<name>A0AAQ3JZ95_9LILI</name>
<reference evidence="4 5" key="1">
    <citation type="submission" date="2023-10" db="EMBL/GenBank/DDBJ databases">
        <title>Chromosome-scale genome assembly provides insights into flower coloration mechanisms of Canna indica.</title>
        <authorList>
            <person name="Li C."/>
        </authorList>
    </citation>
    <scope>NUCLEOTIDE SEQUENCE [LARGE SCALE GENOMIC DNA]</scope>
    <source>
        <tissue evidence="4">Flower</tissue>
    </source>
</reference>
<dbReference type="InterPro" id="IPR033121">
    <property type="entry name" value="PEPTIDASE_A1"/>
</dbReference>
<comment type="similarity">
    <text evidence="1">Belongs to the peptidase A1 family.</text>
</comment>
<dbReference type="PANTHER" id="PTHR13683">
    <property type="entry name" value="ASPARTYL PROTEASES"/>
    <property type="match status" value="1"/>
</dbReference>
<feature type="signal peptide" evidence="2">
    <location>
        <begin position="1"/>
        <end position="23"/>
    </location>
</feature>
<keyword evidence="2" id="KW-0732">Signal</keyword>
<evidence type="ECO:0000256" key="1">
    <source>
        <dbReference type="ARBA" id="ARBA00007447"/>
    </source>
</evidence>
<organism evidence="4 5">
    <name type="scientific">Canna indica</name>
    <name type="common">Indian-shot</name>
    <dbReference type="NCBI Taxonomy" id="4628"/>
    <lineage>
        <taxon>Eukaryota</taxon>
        <taxon>Viridiplantae</taxon>
        <taxon>Streptophyta</taxon>
        <taxon>Embryophyta</taxon>
        <taxon>Tracheophyta</taxon>
        <taxon>Spermatophyta</taxon>
        <taxon>Magnoliopsida</taxon>
        <taxon>Liliopsida</taxon>
        <taxon>Zingiberales</taxon>
        <taxon>Cannaceae</taxon>
        <taxon>Canna</taxon>
    </lineage>
</organism>
<gene>
    <name evidence="4" type="ORF">Cni_G06375</name>
</gene>
<proteinExistence type="inferred from homology"/>